<keyword evidence="5" id="KW-0677">Repeat</keyword>
<evidence type="ECO:0000313" key="14">
    <source>
        <dbReference type="EMBL" id="KAG7362562.1"/>
    </source>
</evidence>
<feature type="domain" description="RRM" evidence="12">
    <location>
        <begin position="177"/>
        <end position="249"/>
    </location>
</feature>
<feature type="compositionally biased region" description="Low complexity" evidence="11">
    <location>
        <begin position="113"/>
        <end position="123"/>
    </location>
</feature>
<dbReference type="Pfam" id="PF00076">
    <property type="entry name" value="RRM_1"/>
    <property type="match status" value="2"/>
</dbReference>
<dbReference type="PANTHER" id="PTHR10501">
    <property type="entry name" value="U1 SMALL NUCLEAR RIBONUCLEOPROTEIN A/U2 SMALL NUCLEAR RIBONUCLEOPROTEIN B"/>
    <property type="match status" value="1"/>
</dbReference>
<keyword evidence="3" id="KW-0507">mRNA processing</keyword>
<evidence type="ECO:0000256" key="8">
    <source>
        <dbReference type="ARBA" id="ARBA00023242"/>
    </source>
</evidence>
<evidence type="ECO:0000256" key="2">
    <source>
        <dbReference type="ARBA" id="ARBA00007243"/>
    </source>
</evidence>
<keyword evidence="6 10" id="KW-0694">RNA-binding</keyword>
<keyword evidence="4" id="KW-0747">Spliceosome</keyword>
<dbReference type="InterPro" id="IPR000504">
    <property type="entry name" value="RRM_dom"/>
</dbReference>
<proteinExistence type="inferred from homology"/>
<dbReference type="SMART" id="SM00360">
    <property type="entry name" value="RRM"/>
    <property type="match status" value="2"/>
</dbReference>
<name>A0A9K3KAY5_9STRA</name>
<dbReference type="CDD" id="cd12246">
    <property type="entry name" value="RRM1_U1A_like"/>
    <property type="match status" value="1"/>
</dbReference>
<keyword evidence="8" id="KW-0539">Nucleus</keyword>
<feature type="compositionally biased region" description="Low complexity" evidence="11">
    <location>
        <begin position="162"/>
        <end position="175"/>
    </location>
</feature>
<evidence type="ECO:0000256" key="11">
    <source>
        <dbReference type="SAM" id="MobiDB-lite"/>
    </source>
</evidence>
<dbReference type="FunFam" id="3.30.70.330:FF:000039">
    <property type="entry name" value="U1 small nuclear ribonucleoprotein A"/>
    <property type="match status" value="1"/>
</dbReference>
<keyword evidence="7" id="KW-0508">mRNA splicing</keyword>
<evidence type="ECO:0000256" key="3">
    <source>
        <dbReference type="ARBA" id="ARBA00022664"/>
    </source>
</evidence>
<dbReference type="CDD" id="cd12247">
    <property type="entry name" value="RRM2_U1A_like"/>
    <property type="match status" value="1"/>
</dbReference>
<feature type="compositionally biased region" description="Polar residues" evidence="11">
    <location>
        <begin position="124"/>
        <end position="138"/>
    </location>
</feature>
<evidence type="ECO:0000313" key="13">
    <source>
        <dbReference type="EMBL" id="KAG7339766.1"/>
    </source>
</evidence>
<comment type="caution">
    <text evidence="13">The sequence shown here is derived from an EMBL/GenBank/DDBJ whole genome shotgun (WGS) entry which is preliminary data.</text>
</comment>
<dbReference type="GO" id="GO:0003723">
    <property type="term" value="F:RNA binding"/>
    <property type="evidence" value="ECO:0007669"/>
    <property type="project" value="UniProtKB-UniRule"/>
</dbReference>
<dbReference type="PROSITE" id="PS50102">
    <property type="entry name" value="RRM"/>
    <property type="match status" value="2"/>
</dbReference>
<evidence type="ECO:0000256" key="10">
    <source>
        <dbReference type="PROSITE-ProRule" id="PRU00176"/>
    </source>
</evidence>
<reference evidence="13" key="2">
    <citation type="submission" date="2021-04" db="EMBL/GenBank/DDBJ databases">
        <authorList>
            <person name="Podell S."/>
        </authorList>
    </citation>
    <scope>NUCLEOTIDE SEQUENCE</scope>
    <source>
        <strain evidence="13">Hildebrandi</strain>
    </source>
</reference>
<evidence type="ECO:0000256" key="7">
    <source>
        <dbReference type="ARBA" id="ARBA00023187"/>
    </source>
</evidence>
<evidence type="ECO:0000256" key="5">
    <source>
        <dbReference type="ARBA" id="ARBA00022737"/>
    </source>
</evidence>
<organism evidence="13 15">
    <name type="scientific">Nitzschia inconspicua</name>
    <dbReference type="NCBI Taxonomy" id="303405"/>
    <lineage>
        <taxon>Eukaryota</taxon>
        <taxon>Sar</taxon>
        <taxon>Stramenopiles</taxon>
        <taxon>Ochrophyta</taxon>
        <taxon>Bacillariophyta</taxon>
        <taxon>Bacillariophyceae</taxon>
        <taxon>Bacillariophycidae</taxon>
        <taxon>Bacillariales</taxon>
        <taxon>Bacillariaceae</taxon>
        <taxon>Nitzschia</taxon>
    </lineage>
</organism>
<comment type="similarity">
    <text evidence="2">Belongs to the RRM U1 A/B'' family.</text>
</comment>
<evidence type="ECO:0000313" key="15">
    <source>
        <dbReference type="Proteomes" id="UP000693970"/>
    </source>
</evidence>
<dbReference type="GO" id="GO:0008380">
    <property type="term" value="P:RNA splicing"/>
    <property type="evidence" value="ECO:0007669"/>
    <property type="project" value="UniProtKB-KW"/>
</dbReference>
<evidence type="ECO:0000256" key="4">
    <source>
        <dbReference type="ARBA" id="ARBA00022728"/>
    </source>
</evidence>
<feature type="region of interest" description="Disordered" evidence="11">
    <location>
        <begin position="96"/>
        <end position="176"/>
    </location>
</feature>
<dbReference type="GO" id="GO:0006397">
    <property type="term" value="P:mRNA processing"/>
    <property type="evidence" value="ECO:0007669"/>
    <property type="project" value="UniProtKB-KW"/>
</dbReference>
<keyword evidence="9" id="KW-0687">Ribonucleoprotein</keyword>
<dbReference type="EMBL" id="JAGRRH010000030">
    <property type="protein sequence ID" value="KAG7339766.1"/>
    <property type="molecule type" value="Genomic_DNA"/>
</dbReference>
<sequence>MTTTSISQPHNTLYVSNIDWKVKKPMLKRALHMLMTRHGKVLEVVALRKDGLRGQAFVIFDDVTSATEAMQQENGTLLFGKPLKVQYALEKSDRISKRDGTYVPKAKREKKTNNNSNNNNSNSQSETNVGRENPSTHSEMTATAEGTATTENLVPPPPPPNATTTTTNNNNDQPPSHILFATDLPPECNEMMLAMLFRQYTGFVEVRIPRAGLAFIEFDDEPHATLALQRLNGFQLTTNDALKLTYGKA</sequence>
<gene>
    <name evidence="14" type="ORF">IV203_025446</name>
    <name evidence="13" type="ORF">IV203_028227</name>
</gene>
<dbReference type="AlphaFoldDB" id="A0A9K3KAY5"/>
<dbReference type="Proteomes" id="UP000693970">
    <property type="component" value="Unassembled WGS sequence"/>
</dbReference>
<reference evidence="13" key="1">
    <citation type="journal article" date="2021" name="Sci. Rep.">
        <title>Diploid genomic architecture of Nitzschia inconspicua, an elite biomass production diatom.</title>
        <authorList>
            <person name="Oliver A."/>
            <person name="Podell S."/>
            <person name="Pinowska A."/>
            <person name="Traller J.C."/>
            <person name="Smith S.R."/>
            <person name="McClure R."/>
            <person name="Beliaev A."/>
            <person name="Bohutskyi P."/>
            <person name="Hill E.A."/>
            <person name="Rabines A."/>
            <person name="Zheng H."/>
            <person name="Allen L.Z."/>
            <person name="Kuo A."/>
            <person name="Grigoriev I.V."/>
            <person name="Allen A.E."/>
            <person name="Hazlebeck D."/>
            <person name="Allen E.E."/>
        </authorList>
    </citation>
    <scope>NUCLEOTIDE SEQUENCE</scope>
    <source>
        <strain evidence="13">Hildebrandi</strain>
    </source>
</reference>
<feature type="compositionally biased region" description="Low complexity" evidence="11">
    <location>
        <begin position="139"/>
        <end position="153"/>
    </location>
</feature>
<feature type="domain" description="RRM" evidence="12">
    <location>
        <begin position="11"/>
        <end position="90"/>
    </location>
</feature>
<keyword evidence="15" id="KW-1185">Reference proteome</keyword>
<dbReference type="GO" id="GO:0030532">
    <property type="term" value="C:small nuclear ribonucleoprotein complex"/>
    <property type="evidence" value="ECO:0007669"/>
    <property type="project" value="UniProtKB-ARBA"/>
</dbReference>
<dbReference type="GO" id="GO:0005681">
    <property type="term" value="C:spliceosomal complex"/>
    <property type="evidence" value="ECO:0007669"/>
    <property type="project" value="UniProtKB-KW"/>
</dbReference>
<evidence type="ECO:0000259" key="12">
    <source>
        <dbReference type="PROSITE" id="PS50102"/>
    </source>
</evidence>
<accession>A0A9K3KAY5</accession>
<protein>
    <submittedName>
        <fullName evidence="13">RNA recognition motif containing protein</fullName>
    </submittedName>
</protein>
<comment type="subcellular location">
    <subcellularLocation>
        <location evidence="1">Nucleus</location>
    </subcellularLocation>
</comment>
<evidence type="ECO:0000256" key="1">
    <source>
        <dbReference type="ARBA" id="ARBA00004123"/>
    </source>
</evidence>
<dbReference type="OrthoDB" id="277802at2759"/>
<dbReference type="EMBL" id="JAGRRH010000011">
    <property type="protein sequence ID" value="KAG7362562.1"/>
    <property type="molecule type" value="Genomic_DNA"/>
</dbReference>
<evidence type="ECO:0000256" key="9">
    <source>
        <dbReference type="ARBA" id="ARBA00023274"/>
    </source>
</evidence>
<dbReference type="FunFam" id="3.30.70.330:FF:000029">
    <property type="entry name" value="U2 small nuclear ribonucleoprotein B"/>
    <property type="match status" value="1"/>
</dbReference>
<evidence type="ECO:0000256" key="6">
    <source>
        <dbReference type="ARBA" id="ARBA00022884"/>
    </source>
</evidence>